<evidence type="ECO:0000313" key="3">
    <source>
        <dbReference type="Proteomes" id="UP001580430"/>
    </source>
</evidence>
<name>A0ABV5C4Z4_9BACL</name>
<keyword evidence="1" id="KW-1133">Transmembrane helix</keyword>
<dbReference type="RefSeq" id="WP_375520536.1">
    <property type="nucleotide sequence ID" value="NZ_JBHIRY010000011.1"/>
</dbReference>
<reference evidence="2 3" key="1">
    <citation type="submission" date="2024-09" db="EMBL/GenBank/DDBJ databases">
        <title>Paenibacillus zeirhizospherea sp. nov., isolated from surface of the maize (Zea mays) roots in a horticulture field, Hungary.</title>
        <authorList>
            <person name="Marton D."/>
            <person name="Farkas M."/>
            <person name="Bedics A."/>
            <person name="Toth E."/>
            <person name="Tancsics A."/>
            <person name="Boka K."/>
            <person name="Marati G."/>
            <person name="Kriszt B."/>
            <person name="Cserhati M."/>
        </authorList>
    </citation>
    <scope>NUCLEOTIDE SEQUENCE [LARGE SCALE GENOMIC DNA]</scope>
    <source>
        <strain evidence="2 3">JCM 18446</strain>
    </source>
</reference>
<keyword evidence="1" id="KW-0812">Transmembrane</keyword>
<feature type="transmembrane region" description="Helical" evidence="1">
    <location>
        <begin position="46"/>
        <end position="65"/>
    </location>
</feature>
<accession>A0ABV5C4Z4</accession>
<comment type="caution">
    <text evidence="2">The sequence shown here is derived from an EMBL/GenBank/DDBJ whole genome shotgun (WGS) entry which is preliminary data.</text>
</comment>
<protein>
    <submittedName>
        <fullName evidence="2">DUF805 domain-containing protein</fullName>
    </submittedName>
</protein>
<feature type="transmembrane region" description="Helical" evidence="1">
    <location>
        <begin position="77"/>
        <end position="98"/>
    </location>
</feature>
<gene>
    <name evidence="2" type="ORF">ACE5LO_13445</name>
</gene>
<dbReference type="Proteomes" id="UP001580430">
    <property type="component" value="Unassembled WGS sequence"/>
</dbReference>
<dbReference type="EMBL" id="JBHIRY010000011">
    <property type="protein sequence ID" value="MFB5761397.1"/>
    <property type="molecule type" value="Genomic_DNA"/>
</dbReference>
<dbReference type="PANTHER" id="PTHR34980:SF2">
    <property type="entry name" value="INNER MEMBRANE PROTEIN YHAH-RELATED"/>
    <property type="match status" value="1"/>
</dbReference>
<keyword evidence="3" id="KW-1185">Reference proteome</keyword>
<evidence type="ECO:0000256" key="1">
    <source>
        <dbReference type="SAM" id="Phobius"/>
    </source>
</evidence>
<keyword evidence="1" id="KW-0472">Membrane</keyword>
<proteinExistence type="predicted"/>
<dbReference type="InterPro" id="IPR008523">
    <property type="entry name" value="DUF805"/>
</dbReference>
<feature type="transmembrane region" description="Helical" evidence="1">
    <location>
        <begin position="23"/>
        <end position="40"/>
    </location>
</feature>
<dbReference type="Pfam" id="PF05656">
    <property type="entry name" value="DUF805"/>
    <property type="match status" value="1"/>
</dbReference>
<evidence type="ECO:0000313" key="2">
    <source>
        <dbReference type="EMBL" id="MFB5761397.1"/>
    </source>
</evidence>
<dbReference type="PANTHER" id="PTHR34980">
    <property type="entry name" value="INNER MEMBRANE PROTEIN-RELATED-RELATED"/>
    <property type="match status" value="1"/>
</dbReference>
<organism evidence="2 3">
    <name type="scientific">Paenibacillus medicaginis</name>
    <dbReference type="NCBI Taxonomy" id="1470560"/>
    <lineage>
        <taxon>Bacteria</taxon>
        <taxon>Bacillati</taxon>
        <taxon>Bacillota</taxon>
        <taxon>Bacilli</taxon>
        <taxon>Bacillales</taxon>
        <taxon>Paenibacillaceae</taxon>
        <taxon>Paenibacillus</taxon>
    </lineage>
</organism>
<sequence>MNWYVSVLKNYVGFQGRARREEYWMFALVNAGIILILSVLQSLIGLGQILTTIYGLAVMLPHLAVGARRLHDTGRSGWWLLLILIPLVGSIILIVFFVQDSRFGDNQYGPNPKHGASPNLKF</sequence>